<dbReference type="EMBL" id="CP134146">
    <property type="protein sequence ID" value="WNC67538.1"/>
    <property type="molecule type" value="Genomic_DNA"/>
</dbReference>
<organism evidence="1 2">
    <name type="scientific">Thalassotalea nanhaiensis</name>
    <dbReference type="NCBI Taxonomy" id="3065648"/>
    <lineage>
        <taxon>Bacteria</taxon>
        <taxon>Pseudomonadati</taxon>
        <taxon>Pseudomonadota</taxon>
        <taxon>Gammaproteobacteria</taxon>
        <taxon>Alteromonadales</taxon>
        <taxon>Colwelliaceae</taxon>
        <taxon>Thalassotalea</taxon>
    </lineage>
</organism>
<evidence type="ECO:0008006" key="3">
    <source>
        <dbReference type="Google" id="ProtNLM"/>
    </source>
</evidence>
<gene>
    <name evidence="1" type="ORF">RI845_13550</name>
</gene>
<dbReference type="Proteomes" id="UP001248581">
    <property type="component" value="Chromosome"/>
</dbReference>
<keyword evidence="2" id="KW-1185">Reference proteome</keyword>
<accession>A0ABY9TFJ2</accession>
<proteinExistence type="predicted"/>
<evidence type="ECO:0000313" key="1">
    <source>
        <dbReference type="EMBL" id="WNC67538.1"/>
    </source>
</evidence>
<dbReference type="RefSeq" id="WP_348386697.1">
    <property type="nucleotide sequence ID" value="NZ_CP134146.1"/>
</dbReference>
<name>A0ABY9TFJ2_9GAMM</name>
<protein>
    <recommendedName>
        <fullName evidence="3">GIY-YIG domain-containing protein</fullName>
    </recommendedName>
</protein>
<reference evidence="2" key="1">
    <citation type="submission" date="2023-09" db="EMBL/GenBank/DDBJ databases">
        <authorList>
            <person name="Li S."/>
            <person name="Li X."/>
            <person name="Zhang C."/>
            <person name="Zhao Z."/>
        </authorList>
    </citation>
    <scope>NUCLEOTIDE SEQUENCE [LARGE SCALE GENOMIC DNA]</scope>
    <source>
        <strain evidence="2">SQ345</strain>
    </source>
</reference>
<evidence type="ECO:0000313" key="2">
    <source>
        <dbReference type="Proteomes" id="UP001248581"/>
    </source>
</evidence>
<sequence length="133" mass="16223">MKITATTKEEFSVQFRNYLNQDKSRNLCNIVYKWKVENNIPRMKGESNILYIGQTKRSLYDRYSDKRSFNIELTYFEQFYKYAIQEYGSLFIEILAVDDVKLEEHRELDHYRSMHFEYPPLNRAIPRMQKNNN</sequence>